<proteinExistence type="predicted"/>
<comment type="caution">
    <text evidence="1">The sequence shown here is derived from an EMBL/GenBank/DDBJ whole genome shotgun (WGS) entry which is preliminary data.</text>
</comment>
<organism evidence="1 2">
    <name type="scientific">Mycena citricolor</name>
    <dbReference type="NCBI Taxonomy" id="2018698"/>
    <lineage>
        <taxon>Eukaryota</taxon>
        <taxon>Fungi</taxon>
        <taxon>Dikarya</taxon>
        <taxon>Basidiomycota</taxon>
        <taxon>Agaricomycotina</taxon>
        <taxon>Agaricomycetes</taxon>
        <taxon>Agaricomycetidae</taxon>
        <taxon>Agaricales</taxon>
        <taxon>Marasmiineae</taxon>
        <taxon>Mycenaceae</taxon>
        <taxon>Mycena</taxon>
    </lineage>
</organism>
<accession>A0AAD2GW25</accession>
<keyword evidence="2" id="KW-1185">Reference proteome</keyword>
<feature type="non-terminal residue" evidence="1">
    <location>
        <position position="134"/>
    </location>
</feature>
<dbReference type="Proteomes" id="UP001295794">
    <property type="component" value="Unassembled WGS sequence"/>
</dbReference>
<protein>
    <submittedName>
        <fullName evidence="1">Uncharacterized protein</fullName>
    </submittedName>
</protein>
<sequence length="134" mass="14718">MDDGTAGLLRYVILPTTRAFPRPPSRLSCAGTRSRETSTLTPSDLLVSHISDSCLPRRSVAHSFMVLLLTARATIALRSVSTLHKSSARQSGHAVCSVDSFDQCSSPRLSEHCHRFPCLQPSQWAWVWARGKGL</sequence>
<dbReference type="EMBL" id="CAVNYO010000078">
    <property type="protein sequence ID" value="CAK5264988.1"/>
    <property type="molecule type" value="Genomic_DNA"/>
</dbReference>
<evidence type="ECO:0000313" key="1">
    <source>
        <dbReference type="EMBL" id="CAK5264988.1"/>
    </source>
</evidence>
<reference evidence="1" key="1">
    <citation type="submission" date="2023-11" db="EMBL/GenBank/DDBJ databases">
        <authorList>
            <person name="De Vega J J."/>
            <person name="De Vega J J."/>
        </authorList>
    </citation>
    <scope>NUCLEOTIDE SEQUENCE</scope>
</reference>
<name>A0AAD2GW25_9AGAR</name>
<dbReference type="AlphaFoldDB" id="A0AAD2GW25"/>
<gene>
    <name evidence="1" type="ORF">MYCIT1_LOCUS5620</name>
</gene>
<evidence type="ECO:0000313" key="2">
    <source>
        <dbReference type="Proteomes" id="UP001295794"/>
    </source>
</evidence>